<sequence>MIADVDVAVCVLEPEVRMRGTPMDPGDPSLLFDDTSAGGNRHEHSGVGQGPDVYPGQALLSHPMSNLAMAYGSSLASHGKEMMDKNVRHASPHQVLSLSADVCVFAVLQKSTPVLFSSRAAAGLIRVSEQKNAPNEGL</sequence>
<accession>A0A672RX92</accession>
<organism evidence="1 2">
    <name type="scientific">Sinocyclocheilus grahami</name>
    <name type="common">Dianchi golden-line fish</name>
    <name type="synonym">Barbus grahami</name>
    <dbReference type="NCBI Taxonomy" id="75366"/>
    <lineage>
        <taxon>Eukaryota</taxon>
        <taxon>Metazoa</taxon>
        <taxon>Chordata</taxon>
        <taxon>Craniata</taxon>
        <taxon>Vertebrata</taxon>
        <taxon>Euteleostomi</taxon>
        <taxon>Actinopterygii</taxon>
        <taxon>Neopterygii</taxon>
        <taxon>Teleostei</taxon>
        <taxon>Ostariophysi</taxon>
        <taxon>Cypriniformes</taxon>
        <taxon>Cyprinidae</taxon>
        <taxon>Cyprininae</taxon>
        <taxon>Sinocyclocheilus</taxon>
    </lineage>
</organism>
<dbReference type="Proteomes" id="UP000472262">
    <property type="component" value="Unassembled WGS sequence"/>
</dbReference>
<name>A0A672RX92_SINGR</name>
<evidence type="ECO:0000313" key="2">
    <source>
        <dbReference type="Proteomes" id="UP000472262"/>
    </source>
</evidence>
<evidence type="ECO:0000313" key="1">
    <source>
        <dbReference type="Ensembl" id="ENSSGRP00000093778.1"/>
    </source>
</evidence>
<protein>
    <submittedName>
        <fullName evidence="1">Uncharacterized protein</fullName>
    </submittedName>
</protein>
<keyword evidence="2" id="KW-1185">Reference proteome</keyword>
<dbReference type="AlphaFoldDB" id="A0A672RX92"/>
<proteinExistence type="predicted"/>
<dbReference type="InParanoid" id="A0A672RX92"/>
<reference evidence="1" key="1">
    <citation type="submission" date="2025-08" db="UniProtKB">
        <authorList>
            <consortium name="Ensembl"/>
        </authorList>
    </citation>
    <scope>IDENTIFICATION</scope>
</reference>
<reference evidence="1" key="2">
    <citation type="submission" date="2025-09" db="UniProtKB">
        <authorList>
            <consortium name="Ensembl"/>
        </authorList>
    </citation>
    <scope>IDENTIFICATION</scope>
</reference>
<dbReference type="Ensembl" id="ENSSGRT00000099795.1">
    <property type="protein sequence ID" value="ENSSGRP00000093778.1"/>
    <property type="gene ID" value="ENSSGRG00000046939.1"/>
</dbReference>